<dbReference type="InterPro" id="IPR023346">
    <property type="entry name" value="Lysozyme-like_dom_sf"/>
</dbReference>
<keyword evidence="2" id="KW-1185">Reference proteome</keyword>
<organism evidence="1 2">
    <name type="scientific">Pluralibacter gergoviae</name>
    <name type="common">Enterobacter gergoviae</name>
    <dbReference type="NCBI Taxonomy" id="61647"/>
    <lineage>
        <taxon>Bacteria</taxon>
        <taxon>Pseudomonadati</taxon>
        <taxon>Pseudomonadota</taxon>
        <taxon>Gammaproteobacteria</taxon>
        <taxon>Enterobacterales</taxon>
        <taxon>Enterobacteriaceae</taxon>
        <taxon>Pluralibacter</taxon>
    </lineage>
</organism>
<name>A0A0J5KRC0_PLUGE</name>
<dbReference type="AlphaFoldDB" id="A0A0J5KRC0"/>
<dbReference type="PATRIC" id="fig|61647.15.peg.3994"/>
<dbReference type="STRING" id="61647.LG71_26575"/>
<evidence type="ECO:0000313" key="2">
    <source>
        <dbReference type="Proteomes" id="UP000036196"/>
    </source>
</evidence>
<protein>
    <recommendedName>
        <fullName evidence="3">Chitinase</fullName>
    </recommendedName>
</protein>
<evidence type="ECO:0000313" key="1">
    <source>
        <dbReference type="EMBL" id="KMK10071.1"/>
    </source>
</evidence>
<accession>A0A0J5KRC0</accession>
<dbReference type="Proteomes" id="UP000036196">
    <property type="component" value="Unassembled WGS sequence"/>
</dbReference>
<comment type="caution">
    <text evidence="1">The sequence shown here is derived from an EMBL/GenBank/DDBJ whole genome shotgun (WGS) entry which is preliminary data.</text>
</comment>
<sequence>MSAKLPKISFPVPSNKNGHAFSSAEALLSAIAGESSGLYLVGSQGMWHGGIHITDATIPWCALSSDSPEERAYCREPYQGEQFIRCMADGEIVAWRVSKDYESNAIAWRDGTLHQSSSFVLVRHYVQPGEAAASGLVFYTLYMNLAPFSVYGRGNSPAERKVTGNQRYYLSEEDARNGRQAGTLKKDTAVTLSDNVITRASDNRQFTEVIIKSSDDESLPTGTRIWTVSDRGSLAASQAVRTPPWWDKCSPAYAARPEGVVHCTARADWSVYLSAEDVLARKGAGILTAGFPLTYEPAGQKTVRPAKDANDEVHTFSLATLGRNCGRLKKGDRVWVVSDGDSLTPVAQAGGAPVFDEVVNAGPAVPVSAGDGLGHMGFYQSPLENGKASRYQVHIECLSAGDVERFLSNPEHAGEQSPAFIRYPKGAALYLKNSNGEWKDSGRQTRAAGVLTRAKVPVENDGDGKPGWYQIRPEGGWLAAGSAEPLSQYALDKLGFLALDRAAGSFDLIDGIHQPDNVVKGILEQLYAAAKAETRTQYMLNQYNYQRLLEATDQNKDGHYAYEEYVRAVHVTSYRDHLYRIVAKHDSEWYTGKDDPLWQAYLETLKNVPHWKMYTEAFIEKMKWMKEVPGLAPKVWHMHPVVFLDALDAPVGGVTAEQLRAIFPQATDEDINTVVEELRGRLEEFRLDTPTRLRHFFSQIKGEVGPRMRGTTESFQFSPATLRSFSRYYRAHIDESNTDGYLKDPVTRRITRPADEQAIGRKHYLRLNGNRPDHPSDGFNFRGRGLIQITGYAKYNGFYIDYSNHWVGTVPDTVNRPEIVNDMPYAIRSALWFWITFRPFTADTGAGYDDVAGVTSVVNGGTMGLDDRRAAYRLCETVFL</sequence>
<dbReference type="EMBL" id="LDZF01000040">
    <property type="protein sequence ID" value="KMK10071.1"/>
    <property type="molecule type" value="Genomic_DNA"/>
</dbReference>
<reference evidence="1 2" key="1">
    <citation type="submission" date="2015-05" db="EMBL/GenBank/DDBJ databases">
        <title>Genome sequences of Pluralibacter gergoviae.</title>
        <authorList>
            <person name="Greninger A.L."/>
            <person name="Miller S."/>
        </authorList>
    </citation>
    <scope>NUCLEOTIDE SEQUENCE [LARGE SCALE GENOMIC DNA]</scope>
    <source>
        <strain evidence="1 2">JS81F13</strain>
    </source>
</reference>
<proteinExistence type="predicted"/>
<dbReference type="RefSeq" id="WP_053074692.1">
    <property type="nucleotide sequence ID" value="NZ_LDZF01000040.1"/>
</dbReference>
<evidence type="ECO:0008006" key="3">
    <source>
        <dbReference type="Google" id="ProtNLM"/>
    </source>
</evidence>
<dbReference type="SUPFAM" id="SSF53955">
    <property type="entry name" value="Lysozyme-like"/>
    <property type="match status" value="1"/>
</dbReference>
<gene>
    <name evidence="1" type="ORF">ABW06_23985</name>
</gene>
<dbReference type="Gene3D" id="1.10.530.10">
    <property type="match status" value="1"/>
</dbReference>